<dbReference type="GO" id="GO:0016020">
    <property type="term" value="C:membrane"/>
    <property type="evidence" value="ECO:0007669"/>
    <property type="project" value="TreeGrafter"/>
</dbReference>
<protein>
    <recommendedName>
        <fullName evidence="2">PhoD-like phosphatase domain-containing protein</fullName>
    </recommendedName>
</protein>
<dbReference type="InterPro" id="IPR018946">
    <property type="entry name" value="PhoD-like_MPP"/>
</dbReference>
<dbReference type="EMBL" id="JAJSPL020000013">
    <property type="protein sequence ID" value="KAK7743531.1"/>
    <property type="molecule type" value="Genomic_DNA"/>
</dbReference>
<proteinExistence type="predicted"/>
<keyword evidence="4" id="KW-1185">Reference proteome</keyword>
<feature type="compositionally biased region" description="Basic residues" evidence="1">
    <location>
        <begin position="643"/>
        <end position="652"/>
    </location>
</feature>
<dbReference type="Pfam" id="PF19050">
    <property type="entry name" value="PhoD_2"/>
    <property type="match status" value="2"/>
</dbReference>
<dbReference type="PANTHER" id="PTHR46689:SF1">
    <property type="entry name" value="PHOD-LIKE PHOSPHATASE DOMAIN-CONTAINING PROTEIN"/>
    <property type="match status" value="1"/>
</dbReference>
<accession>A0AAN9U938</accession>
<organism evidence="3 4">
    <name type="scientific">Cytospora paraplurivora</name>
    <dbReference type="NCBI Taxonomy" id="2898453"/>
    <lineage>
        <taxon>Eukaryota</taxon>
        <taxon>Fungi</taxon>
        <taxon>Dikarya</taxon>
        <taxon>Ascomycota</taxon>
        <taxon>Pezizomycotina</taxon>
        <taxon>Sordariomycetes</taxon>
        <taxon>Sordariomycetidae</taxon>
        <taxon>Diaporthales</taxon>
        <taxon>Cytosporaceae</taxon>
        <taxon>Cytospora</taxon>
    </lineage>
</organism>
<feature type="compositionally biased region" description="Basic and acidic residues" evidence="1">
    <location>
        <begin position="80"/>
        <end position="102"/>
    </location>
</feature>
<feature type="domain" description="PhoD-like phosphatase" evidence="2">
    <location>
        <begin position="187"/>
        <end position="442"/>
    </location>
</feature>
<comment type="caution">
    <text evidence="3">The sequence shown here is derived from an EMBL/GenBank/DDBJ whole genome shotgun (WGS) entry which is preliminary data.</text>
</comment>
<reference evidence="3 4" key="1">
    <citation type="journal article" date="2023" name="PLoS ONE">
        <title>Cytospora paraplurivora sp. nov. isolated from orchards with fruit tree decline syndrome in Ontario, Canada.</title>
        <authorList>
            <person name="Ilyukhin E."/>
            <person name="Nguyen H.D.T."/>
            <person name="Castle A.J."/>
            <person name="Ellouze W."/>
        </authorList>
    </citation>
    <scope>NUCLEOTIDE SEQUENCE [LARGE SCALE GENOMIC DNA]</scope>
    <source>
        <strain evidence="3 4">FDS-564</strain>
    </source>
</reference>
<evidence type="ECO:0000313" key="3">
    <source>
        <dbReference type="EMBL" id="KAK7743531.1"/>
    </source>
</evidence>
<dbReference type="Proteomes" id="UP001320245">
    <property type="component" value="Unassembled WGS sequence"/>
</dbReference>
<feature type="region of interest" description="Disordered" evidence="1">
    <location>
        <begin position="936"/>
        <end position="1004"/>
    </location>
</feature>
<feature type="region of interest" description="Disordered" evidence="1">
    <location>
        <begin position="605"/>
        <end position="797"/>
    </location>
</feature>
<feature type="compositionally biased region" description="Gly residues" evidence="1">
    <location>
        <begin position="779"/>
        <end position="790"/>
    </location>
</feature>
<evidence type="ECO:0000313" key="4">
    <source>
        <dbReference type="Proteomes" id="UP001320245"/>
    </source>
</evidence>
<gene>
    <name evidence="3" type="ORF">SLS53_004065</name>
</gene>
<feature type="region of interest" description="Disordered" evidence="1">
    <location>
        <begin position="80"/>
        <end position="124"/>
    </location>
</feature>
<dbReference type="InterPro" id="IPR038607">
    <property type="entry name" value="PhoD-like_sf"/>
</dbReference>
<dbReference type="CDD" id="cd07389">
    <property type="entry name" value="MPP_PhoD"/>
    <property type="match status" value="1"/>
</dbReference>
<name>A0AAN9U938_9PEZI</name>
<dbReference type="AlphaFoldDB" id="A0AAN9U938"/>
<feature type="compositionally biased region" description="Basic and acidic residues" evidence="1">
    <location>
        <begin position="653"/>
        <end position="662"/>
    </location>
</feature>
<evidence type="ECO:0000259" key="2">
    <source>
        <dbReference type="Pfam" id="PF19050"/>
    </source>
</evidence>
<sequence>MGPAIERDFWRGTVMIVTQDQDSSYDIAPTLRLFVQPIELLPPPPTEVHGEIPPEFVDPIAGHPKLGRKGETLYVRPVDHLDESKDLSRDETSEGLFEKTRSPPDVPPPDGSTDAPGSFAARKKKVPLDGERVGKYKDVRGYRLHTERGYTFWRFSIEVELRDREQRIAYRINRGPATGFWVPAKGQSMNIMFHSCNGFSLSVNPDQLSGPDPLWRDVLNSHQSRPFHVMLGGGDQLYCDAVTRQTDLFQEWLTIRNPFHKMNAPFTQEMQDELEEFYLDRYCMWFSQGLFGLANSQIPMVNMYDDHDIIDGFGSYPDRFMSSPVFSGLGNVAFKYYMLFQHQSIADETEDTEPSWEMGAEPGPYILERSRSLFMNLGSKIALLAVDCRTERKRDQVLRDVTWDKLMDRCYSEIVKGKTEHLLVLLGVPIAYPRLVWLENILTSRLLDPVKALGKAGLFENVFNKFDGGVEVLDDLDDHWTAKNHKDERRTVLEDLQDLAADRSVRITILSGDVHLAAVGQFYSNPKLELAKHKDFRYMPNIISSAIVNTPPPDLLADVLNKRNKVHHLDKDTDEDMIPMFAHGVEGKPRNNKRLLPHRNWCSIREYTPGQTPPSTPPEFVHEGQPPFDHPGHQGSSLANKGTTRRLSKRNRRPDYRADVLDSRPPISGSVGGGISRTFSSRGRRSTPDVPTGDKPPGLIKRTLSLSRADFGSAFRRRSKSRNRPQGDDGGVSGTWGDSDPEVVGHQRRQGGEGYNSDYEDDTYDQRNRSHGLQANVGLRGGGGQGGGGSYDEFSEGDESYFTTRAPQNRGAYQGSTSKATKLLGEEAPLGGYDSPRQQQPLYQEDRGGVTATIPGPGARSQDTFRPKPLHRTPTDMSVKQAQKRAKSFDVNIEGGLDICLNVEVSAKDPAGITVPYRLLVPKLWYDVTEGEEVELPERGRGKTREGGPGPFKRFFSLSRARSAKGARGQSVPRGQQRQEDLEAAAIGGNGSGPVRGPAPGTAI</sequence>
<dbReference type="InterPro" id="IPR043904">
    <property type="entry name" value="PhoD_2-like"/>
</dbReference>
<feature type="domain" description="PhoD-like phosphatase" evidence="2">
    <location>
        <begin position="451"/>
        <end position="611"/>
    </location>
</feature>
<feature type="region of interest" description="Disordered" evidence="1">
    <location>
        <begin position="848"/>
        <end position="880"/>
    </location>
</feature>
<feature type="compositionally biased region" description="Basic and acidic residues" evidence="1">
    <location>
        <begin position="936"/>
        <end position="946"/>
    </location>
</feature>
<evidence type="ECO:0000256" key="1">
    <source>
        <dbReference type="SAM" id="MobiDB-lite"/>
    </source>
</evidence>
<dbReference type="Gene3D" id="3.60.21.70">
    <property type="entry name" value="PhoD-like phosphatase"/>
    <property type="match status" value="1"/>
</dbReference>
<dbReference type="PANTHER" id="PTHR46689">
    <property type="entry name" value="MEMBRANE PROTEIN, PUTATIVE-RELATED"/>
    <property type="match status" value="1"/>
</dbReference>